<organism evidence="6 7">
    <name type="scientific">Citrus x changshan-huyou</name>
    <dbReference type="NCBI Taxonomy" id="2935761"/>
    <lineage>
        <taxon>Eukaryota</taxon>
        <taxon>Viridiplantae</taxon>
        <taxon>Streptophyta</taxon>
        <taxon>Embryophyta</taxon>
        <taxon>Tracheophyta</taxon>
        <taxon>Spermatophyta</taxon>
        <taxon>Magnoliopsida</taxon>
        <taxon>eudicotyledons</taxon>
        <taxon>Gunneridae</taxon>
        <taxon>Pentapetalae</taxon>
        <taxon>rosids</taxon>
        <taxon>malvids</taxon>
        <taxon>Sapindales</taxon>
        <taxon>Rutaceae</taxon>
        <taxon>Aurantioideae</taxon>
        <taxon>Citrus</taxon>
    </lineage>
</organism>
<evidence type="ECO:0000313" key="6">
    <source>
        <dbReference type="EMBL" id="KAK9175017.1"/>
    </source>
</evidence>
<keyword evidence="7" id="KW-1185">Reference proteome</keyword>
<keyword evidence="3" id="KW-0067">ATP-binding</keyword>
<dbReference type="EMBL" id="JBCGBO010000025">
    <property type="protein sequence ID" value="KAK9175017.1"/>
    <property type="molecule type" value="Genomic_DNA"/>
</dbReference>
<dbReference type="PANTHER" id="PTHR23407:SF1">
    <property type="entry name" value="5-FORMYLTETRAHYDROFOLATE CYCLO-LIGASE"/>
    <property type="match status" value="1"/>
</dbReference>
<dbReference type="GO" id="GO:0035999">
    <property type="term" value="P:tetrahydrofolate interconversion"/>
    <property type="evidence" value="ECO:0007669"/>
    <property type="project" value="TreeGrafter"/>
</dbReference>
<dbReference type="Pfam" id="PF01812">
    <property type="entry name" value="5-FTHF_cyc-lig"/>
    <property type="match status" value="1"/>
</dbReference>
<dbReference type="GO" id="GO:0009396">
    <property type="term" value="P:folic acid-containing compound biosynthetic process"/>
    <property type="evidence" value="ECO:0007669"/>
    <property type="project" value="TreeGrafter"/>
</dbReference>
<name>A0AAP0LJ74_9ROSI</name>
<evidence type="ECO:0000256" key="3">
    <source>
        <dbReference type="ARBA" id="ARBA00022840"/>
    </source>
</evidence>
<evidence type="ECO:0000256" key="2">
    <source>
        <dbReference type="ARBA" id="ARBA00022741"/>
    </source>
</evidence>
<accession>A0AAP0LJ74</accession>
<evidence type="ECO:0000256" key="5">
    <source>
        <dbReference type="ARBA" id="ARBA00038966"/>
    </source>
</evidence>
<dbReference type="AlphaFoldDB" id="A0AAP0LJ74"/>
<dbReference type="EC" id="6.3.3.2" evidence="5"/>
<reference evidence="6 7" key="1">
    <citation type="submission" date="2024-05" db="EMBL/GenBank/DDBJ databases">
        <title>Haplotype-resolved chromosome-level genome assembly of Huyou (Citrus changshanensis).</title>
        <authorList>
            <person name="Miao C."/>
            <person name="Chen W."/>
            <person name="Wu Y."/>
            <person name="Wang L."/>
            <person name="Zhao S."/>
            <person name="Grierson D."/>
            <person name="Xu C."/>
            <person name="Chen K."/>
        </authorList>
    </citation>
    <scope>NUCLEOTIDE SEQUENCE [LARGE SCALE GENOMIC DNA]</scope>
    <source>
        <strain evidence="6">01-14</strain>
        <tissue evidence="6">Leaf</tissue>
    </source>
</reference>
<comment type="caution">
    <text evidence="6">The sequence shown here is derived from an EMBL/GenBank/DDBJ whole genome shotgun (WGS) entry which is preliminary data.</text>
</comment>
<dbReference type="PANTHER" id="PTHR23407">
    <property type="entry name" value="ATPASE INHIBITOR/5-FORMYLTETRAHYDROFOLATE CYCLO-LIGASE"/>
    <property type="match status" value="1"/>
</dbReference>
<dbReference type="InterPro" id="IPR024185">
    <property type="entry name" value="FTHF_cligase-like_sf"/>
</dbReference>
<dbReference type="Proteomes" id="UP001428341">
    <property type="component" value="Unassembled WGS sequence"/>
</dbReference>
<evidence type="ECO:0000256" key="1">
    <source>
        <dbReference type="ARBA" id="ARBA00010638"/>
    </source>
</evidence>
<evidence type="ECO:0000313" key="7">
    <source>
        <dbReference type="Proteomes" id="UP001428341"/>
    </source>
</evidence>
<gene>
    <name evidence="6" type="ORF">WN944_027021</name>
</gene>
<dbReference type="InterPro" id="IPR037171">
    <property type="entry name" value="NagB/RpiA_transferase-like"/>
</dbReference>
<comment type="catalytic activity">
    <reaction evidence="4">
        <text>(6S)-5-formyl-5,6,7,8-tetrahydrofolate + ATP = (6R)-5,10-methenyltetrahydrofolate + ADP + phosphate</text>
        <dbReference type="Rhea" id="RHEA:10488"/>
        <dbReference type="ChEBI" id="CHEBI:30616"/>
        <dbReference type="ChEBI" id="CHEBI:43474"/>
        <dbReference type="ChEBI" id="CHEBI:57455"/>
        <dbReference type="ChEBI" id="CHEBI:57457"/>
        <dbReference type="ChEBI" id="CHEBI:456216"/>
        <dbReference type="EC" id="6.3.3.2"/>
    </reaction>
</comment>
<sequence length="86" mass="9716">MNILKPAPIDDNLNEREYIMQANEPMDLFLLPRLVLDRSGRRLGHGEGHYDAFLKKYQTFAKDMPVDALVSLSGVIPISVVALDMM</sequence>
<dbReference type="InterPro" id="IPR002698">
    <property type="entry name" value="FTHF_cligase"/>
</dbReference>
<dbReference type="GO" id="GO:0005524">
    <property type="term" value="F:ATP binding"/>
    <property type="evidence" value="ECO:0007669"/>
    <property type="project" value="UniProtKB-KW"/>
</dbReference>
<proteinExistence type="inferred from homology"/>
<comment type="similarity">
    <text evidence="1">Belongs to the 5-formyltetrahydrofolate cyclo-ligase family.</text>
</comment>
<dbReference type="GO" id="GO:0005739">
    <property type="term" value="C:mitochondrion"/>
    <property type="evidence" value="ECO:0007669"/>
    <property type="project" value="TreeGrafter"/>
</dbReference>
<dbReference type="Gene3D" id="3.40.50.10420">
    <property type="entry name" value="NagB/RpiA/CoA transferase-like"/>
    <property type="match status" value="1"/>
</dbReference>
<dbReference type="GO" id="GO:0030272">
    <property type="term" value="F:5-formyltetrahydrofolate cyclo-ligase activity"/>
    <property type="evidence" value="ECO:0007669"/>
    <property type="project" value="UniProtKB-EC"/>
</dbReference>
<keyword evidence="2" id="KW-0547">Nucleotide-binding</keyword>
<dbReference type="SUPFAM" id="SSF100950">
    <property type="entry name" value="NagB/RpiA/CoA transferase-like"/>
    <property type="match status" value="1"/>
</dbReference>
<protein>
    <recommendedName>
        <fullName evidence="5">5-formyltetrahydrofolate cyclo-ligase</fullName>
        <ecNumber evidence="5">6.3.3.2</ecNumber>
    </recommendedName>
</protein>
<evidence type="ECO:0000256" key="4">
    <source>
        <dbReference type="ARBA" id="ARBA00036539"/>
    </source>
</evidence>